<protein>
    <submittedName>
        <fullName evidence="1">Uncharacterized protein</fullName>
    </submittedName>
</protein>
<organism evidence="1 2">
    <name type="scientific">Apiospora marii</name>
    <dbReference type="NCBI Taxonomy" id="335849"/>
    <lineage>
        <taxon>Eukaryota</taxon>
        <taxon>Fungi</taxon>
        <taxon>Dikarya</taxon>
        <taxon>Ascomycota</taxon>
        <taxon>Pezizomycotina</taxon>
        <taxon>Sordariomycetes</taxon>
        <taxon>Xylariomycetidae</taxon>
        <taxon>Amphisphaeriales</taxon>
        <taxon>Apiosporaceae</taxon>
        <taxon>Apiospora</taxon>
    </lineage>
</organism>
<sequence length="222" mass="24146">MEAPLFCTSIRKRPDWAPLVPALLQGNTPRWKEKPLQSHDVAMPLASTEGHPNSVLRAILLCPHDVGLDATHQRIERLYHLDGGQHVAIVFLVKESRSGSASTALMNLQLELMKGLEMPIIPVSSIGTVPATLSTFQRQLATAGGSKKTLPASSRSLLPYCSSDPECLSGHTVNVLSDLTTGMKDLSEKATDTQGKHQLTDSLDGADAERVIKFWNDEFPVD</sequence>
<gene>
    <name evidence="1" type="ORF">PG991_002448</name>
</gene>
<comment type="caution">
    <text evidence="1">The sequence shown here is derived from an EMBL/GenBank/DDBJ whole genome shotgun (WGS) entry which is preliminary data.</text>
</comment>
<name>A0ABR1SH74_9PEZI</name>
<dbReference type="EMBL" id="JAQQWI010000006">
    <property type="protein sequence ID" value="KAK8033050.1"/>
    <property type="molecule type" value="Genomic_DNA"/>
</dbReference>
<keyword evidence="2" id="KW-1185">Reference proteome</keyword>
<accession>A0ABR1SH74</accession>
<evidence type="ECO:0000313" key="1">
    <source>
        <dbReference type="EMBL" id="KAK8033050.1"/>
    </source>
</evidence>
<dbReference type="Proteomes" id="UP001396898">
    <property type="component" value="Unassembled WGS sequence"/>
</dbReference>
<evidence type="ECO:0000313" key="2">
    <source>
        <dbReference type="Proteomes" id="UP001396898"/>
    </source>
</evidence>
<reference evidence="1 2" key="1">
    <citation type="submission" date="2023-01" db="EMBL/GenBank/DDBJ databases">
        <title>Analysis of 21 Apiospora genomes using comparative genomics revels a genus with tremendous synthesis potential of carbohydrate active enzymes and secondary metabolites.</title>
        <authorList>
            <person name="Sorensen T."/>
        </authorList>
    </citation>
    <scope>NUCLEOTIDE SEQUENCE [LARGE SCALE GENOMIC DNA]</scope>
    <source>
        <strain evidence="1 2">CBS 20057</strain>
    </source>
</reference>
<proteinExistence type="predicted"/>